<keyword evidence="22" id="KW-1185">Reference proteome</keyword>
<name>A0ABQ4EVB1_9ACTN</name>
<gene>
    <name evidence="15 21" type="primary">pheT</name>
    <name evidence="21" type="ORF">Pma05_51590</name>
</gene>
<dbReference type="SUPFAM" id="SSF50249">
    <property type="entry name" value="Nucleic acid-binding proteins"/>
    <property type="match status" value="1"/>
</dbReference>
<evidence type="ECO:0000256" key="16">
    <source>
        <dbReference type="PROSITE-ProRule" id="PRU00209"/>
    </source>
</evidence>
<keyword evidence="9 15" id="KW-0067">ATP-binding</keyword>
<dbReference type="Gene3D" id="3.30.70.380">
    <property type="entry name" value="Ferrodoxin-fold anticodon-binding domain"/>
    <property type="match status" value="1"/>
</dbReference>
<keyword evidence="8 15" id="KW-0547">Nucleotide-binding</keyword>
<protein>
    <recommendedName>
        <fullName evidence="15">Phenylalanine--tRNA ligase beta subunit</fullName>
        <ecNumber evidence="15">6.1.1.20</ecNumber>
    </recommendedName>
    <alternativeName>
        <fullName evidence="15">Phenylalanyl-tRNA synthetase beta subunit</fullName>
        <shortName evidence="15">PheRS</shortName>
    </alternativeName>
</protein>
<dbReference type="InterPro" id="IPR005146">
    <property type="entry name" value="B3/B4_tRNA-bd"/>
</dbReference>
<organism evidence="21 22">
    <name type="scientific">Plantactinospora mayteni</name>
    <dbReference type="NCBI Taxonomy" id="566021"/>
    <lineage>
        <taxon>Bacteria</taxon>
        <taxon>Bacillati</taxon>
        <taxon>Actinomycetota</taxon>
        <taxon>Actinomycetes</taxon>
        <taxon>Micromonosporales</taxon>
        <taxon>Micromonosporaceae</taxon>
        <taxon>Plantactinospora</taxon>
    </lineage>
</organism>
<dbReference type="InterPro" id="IPR045060">
    <property type="entry name" value="Phe-tRNA-ligase_IIc_bsu"/>
</dbReference>
<evidence type="ECO:0000256" key="9">
    <source>
        <dbReference type="ARBA" id="ARBA00022840"/>
    </source>
</evidence>
<dbReference type="Gene3D" id="3.50.40.10">
    <property type="entry name" value="Phenylalanyl-trna Synthetase, Chain B, domain 3"/>
    <property type="match status" value="1"/>
</dbReference>
<dbReference type="HAMAP" id="MF_00283">
    <property type="entry name" value="Phe_tRNA_synth_beta1"/>
    <property type="match status" value="1"/>
</dbReference>
<dbReference type="PANTHER" id="PTHR10947">
    <property type="entry name" value="PHENYLALANYL-TRNA SYNTHETASE BETA CHAIN AND LEUCINE-RICH REPEAT-CONTAINING PROTEIN 47"/>
    <property type="match status" value="1"/>
</dbReference>
<dbReference type="InterPro" id="IPR041616">
    <property type="entry name" value="PheRS_beta_core"/>
</dbReference>
<evidence type="ECO:0000256" key="1">
    <source>
        <dbReference type="ARBA" id="ARBA00004496"/>
    </source>
</evidence>
<feature type="domain" description="TRNA-binding" evidence="18">
    <location>
        <begin position="42"/>
        <end position="158"/>
    </location>
</feature>
<dbReference type="InterPro" id="IPR004532">
    <property type="entry name" value="Phe-tRNA-ligase_IIc_bsu_bact"/>
</dbReference>
<dbReference type="SUPFAM" id="SSF46955">
    <property type="entry name" value="Putative DNA-binding domain"/>
    <property type="match status" value="1"/>
</dbReference>
<dbReference type="SMART" id="SM00874">
    <property type="entry name" value="B5"/>
    <property type="match status" value="1"/>
</dbReference>
<comment type="caution">
    <text evidence="21">The sequence shown here is derived from an EMBL/GenBank/DDBJ whole genome shotgun (WGS) entry which is preliminary data.</text>
</comment>
<dbReference type="InterPro" id="IPR045864">
    <property type="entry name" value="aa-tRNA-synth_II/BPL/LPL"/>
</dbReference>
<evidence type="ECO:0000256" key="14">
    <source>
        <dbReference type="ARBA" id="ARBA00049255"/>
    </source>
</evidence>
<feature type="binding site" evidence="15">
    <location>
        <position position="508"/>
    </location>
    <ligand>
        <name>Mg(2+)</name>
        <dbReference type="ChEBI" id="CHEBI:18420"/>
        <note>shared with alpha subunit</note>
    </ligand>
</feature>
<evidence type="ECO:0000259" key="18">
    <source>
        <dbReference type="PROSITE" id="PS50886"/>
    </source>
</evidence>
<dbReference type="Pfam" id="PF01588">
    <property type="entry name" value="tRNA_bind"/>
    <property type="match status" value="1"/>
</dbReference>
<dbReference type="SUPFAM" id="SSF54991">
    <property type="entry name" value="Anticodon-binding domain of PheRS"/>
    <property type="match status" value="1"/>
</dbReference>
<evidence type="ECO:0000256" key="15">
    <source>
        <dbReference type="HAMAP-Rule" id="MF_00283"/>
    </source>
</evidence>
<dbReference type="Pfam" id="PF03483">
    <property type="entry name" value="B3_4"/>
    <property type="match status" value="1"/>
</dbReference>
<dbReference type="SUPFAM" id="SSF56037">
    <property type="entry name" value="PheT/TilS domain"/>
    <property type="match status" value="1"/>
</dbReference>
<feature type="domain" description="FDX-ACB" evidence="19">
    <location>
        <begin position="771"/>
        <end position="864"/>
    </location>
</feature>
<feature type="compositionally biased region" description="Gly residues" evidence="17">
    <location>
        <begin position="469"/>
        <end position="481"/>
    </location>
</feature>
<reference evidence="21 22" key="1">
    <citation type="submission" date="2021-01" db="EMBL/GenBank/DDBJ databases">
        <title>Whole genome shotgun sequence of Plantactinospora mayteni NBRC 109088.</title>
        <authorList>
            <person name="Komaki H."/>
            <person name="Tamura T."/>
        </authorList>
    </citation>
    <scope>NUCLEOTIDE SEQUENCE [LARGE SCALE GENOMIC DNA]</scope>
    <source>
        <strain evidence="21 22">NBRC 109088</strain>
    </source>
</reference>
<evidence type="ECO:0000256" key="4">
    <source>
        <dbReference type="ARBA" id="ARBA00022490"/>
    </source>
</evidence>
<keyword evidence="11 16" id="KW-0694">RNA-binding</keyword>
<dbReference type="Pfam" id="PF03484">
    <property type="entry name" value="B5"/>
    <property type="match status" value="1"/>
</dbReference>
<keyword evidence="4 15" id="KW-0963">Cytoplasm</keyword>
<evidence type="ECO:0000259" key="19">
    <source>
        <dbReference type="PROSITE" id="PS51447"/>
    </source>
</evidence>
<dbReference type="Gene3D" id="3.30.930.10">
    <property type="entry name" value="Bira Bifunctional Protein, Domain 2"/>
    <property type="match status" value="1"/>
</dbReference>
<keyword evidence="7 15" id="KW-0479">Metal-binding</keyword>
<dbReference type="RefSeq" id="WP_203860009.1">
    <property type="nucleotide sequence ID" value="NZ_BAAAZQ010000025.1"/>
</dbReference>
<dbReference type="Proteomes" id="UP000621500">
    <property type="component" value="Unassembled WGS sequence"/>
</dbReference>
<evidence type="ECO:0000256" key="11">
    <source>
        <dbReference type="ARBA" id="ARBA00022884"/>
    </source>
</evidence>
<dbReference type="SUPFAM" id="SSF55681">
    <property type="entry name" value="Class II aaRS and biotin synthetases"/>
    <property type="match status" value="1"/>
</dbReference>
<dbReference type="Gene3D" id="2.40.50.140">
    <property type="entry name" value="Nucleic acid-binding proteins"/>
    <property type="match status" value="1"/>
</dbReference>
<comment type="cofactor">
    <cofactor evidence="15">
        <name>Mg(2+)</name>
        <dbReference type="ChEBI" id="CHEBI:18420"/>
    </cofactor>
    <text evidence="15">Binds 2 magnesium ions per tetramer.</text>
</comment>
<dbReference type="EMBL" id="BONX01000035">
    <property type="protein sequence ID" value="GIG98586.1"/>
    <property type="molecule type" value="Genomic_DNA"/>
</dbReference>
<sequence length="866" mass="91578">MRIPVSWLREHVELPAELSPEELDQALVELGVEVESIVDLRSTVTGSLVVGEVLEIEELTGFKKPIRFVRVDVGAANGTGEPQEIVCGASNFAVGDRVVVILPGGVLPGGFAIGARKTYGRNSNGMICSVRELGIGDDHAGILVLPEDVPAKPGDDARPVVGLDDVVVEVEITPDRGYALSVRGLARELSHAFEVPFRDPGLAAAPGATAEPAYPVRVVDTVGCDRFAARVVRGIDPAAESPIWMRQRLTHAGIRTISLPVDITNYLMLELGQPMHAFDLGALRGELVVRRAVPGERLTTLDGVDRALDPEDLVICDAGLPGGVAGDGGGVPISLAAVMGGETSEVADSTVDVLFEAAHWDPVVVGRTARRHRLFSEAAKRWERGVDPALPLVALERAVELLTTYGGGAAGAEVLDVDHVSPPHRIVIDADLPARRAGVPYEPARVVALLERVGCAVALGDGRSVAGNGRAGTGNGPGGRHASGPETLVVTPPTWRPDLTDPADLVEEVIRLDGYDKVPSVLPVAPPGRGLTPEQRRRRSVSRTLAEGGFVESLSPPFVSAELFDRLGLPADDPRRSAVRLANPLADTEPLMRTMLLGTLLGTLRRNLGRGHRDVALYEIGMVFLPRPRTAPPPAMGVEHRPSDEEFQAADAALPDQPWRVAAVRSGEVEQAGWWGPGRPAGWADAVEAGRDVLAAAGIPGDRVVVRQAGYAPWHPGRCAEFRVDDALVGHAGELHPAVLAELDLPPRTSALEIDLDALPSAPVVPAPRISGYPPALIDVALVLDAGVPADEVGRALAEGAGELLESIRLFDVYEAEQLGQGRRSLAYKLVFRAPDRTLTGEEAVAARDAAVAEAARRFGAVLRGA</sequence>
<evidence type="ECO:0000256" key="17">
    <source>
        <dbReference type="SAM" id="MobiDB-lite"/>
    </source>
</evidence>
<keyword evidence="12 15" id="KW-0648">Protein biosynthesis</keyword>
<dbReference type="InterPro" id="IPR036690">
    <property type="entry name" value="Fdx_antiC-bd_sf"/>
</dbReference>
<dbReference type="InterPro" id="IPR002547">
    <property type="entry name" value="tRNA-bd_dom"/>
</dbReference>
<comment type="catalytic activity">
    <reaction evidence="14 15">
        <text>tRNA(Phe) + L-phenylalanine + ATP = L-phenylalanyl-tRNA(Phe) + AMP + diphosphate + H(+)</text>
        <dbReference type="Rhea" id="RHEA:19413"/>
        <dbReference type="Rhea" id="RHEA-COMP:9668"/>
        <dbReference type="Rhea" id="RHEA-COMP:9699"/>
        <dbReference type="ChEBI" id="CHEBI:15378"/>
        <dbReference type="ChEBI" id="CHEBI:30616"/>
        <dbReference type="ChEBI" id="CHEBI:33019"/>
        <dbReference type="ChEBI" id="CHEBI:58095"/>
        <dbReference type="ChEBI" id="CHEBI:78442"/>
        <dbReference type="ChEBI" id="CHEBI:78531"/>
        <dbReference type="ChEBI" id="CHEBI:456215"/>
        <dbReference type="EC" id="6.1.1.20"/>
    </reaction>
</comment>
<evidence type="ECO:0000256" key="7">
    <source>
        <dbReference type="ARBA" id="ARBA00022723"/>
    </source>
</evidence>
<evidence type="ECO:0000256" key="12">
    <source>
        <dbReference type="ARBA" id="ARBA00022917"/>
    </source>
</evidence>
<evidence type="ECO:0000256" key="13">
    <source>
        <dbReference type="ARBA" id="ARBA00023146"/>
    </source>
</evidence>
<dbReference type="InterPro" id="IPR020825">
    <property type="entry name" value="Phe-tRNA_synthase-like_B3/B4"/>
</dbReference>
<dbReference type="CDD" id="cd02796">
    <property type="entry name" value="tRNA_bind_bactPheRS"/>
    <property type="match status" value="1"/>
</dbReference>
<evidence type="ECO:0000313" key="22">
    <source>
        <dbReference type="Proteomes" id="UP000621500"/>
    </source>
</evidence>
<evidence type="ECO:0000259" key="20">
    <source>
        <dbReference type="PROSITE" id="PS51483"/>
    </source>
</evidence>
<dbReference type="Pfam" id="PF17759">
    <property type="entry name" value="tRNA_synthFbeta"/>
    <property type="match status" value="1"/>
</dbReference>
<dbReference type="PROSITE" id="PS51483">
    <property type="entry name" value="B5"/>
    <property type="match status" value="1"/>
</dbReference>
<evidence type="ECO:0000256" key="5">
    <source>
        <dbReference type="ARBA" id="ARBA00022555"/>
    </source>
</evidence>
<feature type="binding site" evidence="15">
    <location>
        <position position="507"/>
    </location>
    <ligand>
        <name>Mg(2+)</name>
        <dbReference type="ChEBI" id="CHEBI:18420"/>
        <note>shared with alpha subunit</note>
    </ligand>
</feature>
<dbReference type="PROSITE" id="PS51447">
    <property type="entry name" value="FDX_ACB"/>
    <property type="match status" value="1"/>
</dbReference>
<dbReference type="InterPro" id="IPR005147">
    <property type="entry name" value="tRNA_synthase_B5-dom"/>
</dbReference>
<evidence type="ECO:0000256" key="8">
    <source>
        <dbReference type="ARBA" id="ARBA00022741"/>
    </source>
</evidence>
<keyword evidence="10 15" id="KW-0460">Magnesium</keyword>
<comment type="subunit">
    <text evidence="3 15">Tetramer of two alpha and two beta subunits.</text>
</comment>
<keyword evidence="5 16" id="KW-0820">tRNA-binding</keyword>
<dbReference type="GO" id="GO:0016874">
    <property type="term" value="F:ligase activity"/>
    <property type="evidence" value="ECO:0007669"/>
    <property type="project" value="UniProtKB-KW"/>
</dbReference>
<keyword evidence="6 15" id="KW-0436">Ligase</keyword>
<proteinExistence type="inferred from homology"/>
<dbReference type="CDD" id="cd00769">
    <property type="entry name" value="PheRS_beta_core"/>
    <property type="match status" value="1"/>
</dbReference>
<evidence type="ECO:0000256" key="2">
    <source>
        <dbReference type="ARBA" id="ARBA00008653"/>
    </source>
</evidence>
<evidence type="ECO:0000256" key="3">
    <source>
        <dbReference type="ARBA" id="ARBA00011209"/>
    </source>
</evidence>
<dbReference type="EC" id="6.1.1.20" evidence="15"/>
<feature type="region of interest" description="Disordered" evidence="17">
    <location>
        <begin position="464"/>
        <end position="497"/>
    </location>
</feature>
<comment type="subcellular location">
    <subcellularLocation>
        <location evidence="1 15">Cytoplasm</location>
    </subcellularLocation>
</comment>
<dbReference type="InterPro" id="IPR009061">
    <property type="entry name" value="DNA-bd_dom_put_sf"/>
</dbReference>
<dbReference type="Gene3D" id="3.30.56.10">
    <property type="match status" value="2"/>
</dbReference>
<evidence type="ECO:0000256" key="6">
    <source>
        <dbReference type="ARBA" id="ARBA00022598"/>
    </source>
</evidence>
<dbReference type="InterPro" id="IPR005121">
    <property type="entry name" value="Fdx_antiC-bd"/>
</dbReference>
<evidence type="ECO:0000313" key="21">
    <source>
        <dbReference type="EMBL" id="GIG98586.1"/>
    </source>
</evidence>
<dbReference type="InterPro" id="IPR033714">
    <property type="entry name" value="tRNA_bind_bactPheRS"/>
</dbReference>
<accession>A0ABQ4EVB1</accession>
<feature type="binding site" evidence="15">
    <location>
        <position position="498"/>
    </location>
    <ligand>
        <name>Mg(2+)</name>
        <dbReference type="ChEBI" id="CHEBI:18420"/>
        <note>shared with alpha subunit</note>
    </ligand>
</feature>
<dbReference type="SMART" id="SM00873">
    <property type="entry name" value="B3_4"/>
    <property type="match status" value="1"/>
</dbReference>
<evidence type="ECO:0000256" key="10">
    <source>
        <dbReference type="ARBA" id="ARBA00022842"/>
    </source>
</evidence>
<dbReference type="SMART" id="SM00896">
    <property type="entry name" value="FDX-ACB"/>
    <property type="match status" value="1"/>
</dbReference>
<dbReference type="PANTHER" id="PTHR10947:SF0">
    <property type="entry name" value="PHENYLALANINE--TRNA LIGASE BETA SUBUNIT"/>
    <property type="match status" value="1"/>
</dbReference>
<feature type="binding site" evidence="15">
    <location>
        <position position="504"/>
    </location>
    <ligand>
        <name>Mg(2+)</name>
        <dbReference type="ChEBI" id="CHEBI:18420"/>
        <note>shared with alpha subunit</note>
    </ligand>
</feature>
<feature type="domain" description="B5" evidence="20">
    <location>
        <begin position="421"/>
        <end position="520"/>
    </location>
</feature>
<dbReference type="Pfam" id="PF03147">
    <property type="entry name" value="FDX-ACB"/>
    <property type="match status" value="1"/>
</dbReference>
<keyword evidence="13 15" id="KW-0030">Aminoacyl-tRNA synthetase</keyword>
<dbReference type="PROSITE" id="PS50886">
    <property type="entry name" value="TRBD"/>
    <property type="match status" value="1"/>
</dbReference>
<dbReference type="InterPro" id="IPR012340">
    <property type="entry name" value="NA-bd_OB-fold"/>
</dbReference>
<comment type="similarity">
    <text evidence="2 15">Belongs to the phenylalanyl-tRNA synthetase beta subunit family. Type 1 subfamily.</text>
</comment>